<evidence type="ECO:0000256" key="1">
    <source>
        <dbReference type="SAM" id="MobiDB-lite"/>
    </source>
</evidence>
<proteinExistence type="predicted"/>
<evidence type="ECO:0000313" key="3">
    <source>
        <dbReference type="Proteomes" id="UP001519460"/>
    </source>
</evidence>
<feature type="region of interest" description="Disordered" evidence="1">
    <location>
        <begin position="38"/>
        <end position="101"/>
    </location>
</feature>
<organism evidence="2 3">
    <name type="scientific">Batillaria attramentaria</name>
    <dbReference type="NCBI Taxonomy" id="370345"/>
    <lineage>
        <taxon>Eukaryota</taxon>
        <taxon>Metazoa</taxon>
        <taxon>Spiralia</taxon>
        <taxon>Lophotrochozoa</taxon>
        <taxon>Mollusca</taxon>
        <taxon>Gastropoda</taxon>
        <taxon>Caenogastropoda</taxon>
        <taxon>Sorbeoconcha</taxon>
        <taxon>Cerithioidea</taxon>
        <taxon>Batillariidae</taxon>
        <taxon>Batillaria</taxon>
    </lineage>
</organism>
<dbReference type="AlphaFoldDB" id="A0ABD0JQ47"/>
<gene>
    <name evidence="2" type="ORF">BaRGS_00031926</name>
</gene>
<feature type="compositionally biased region" description="Polar residues" evidence="1">
    <location>
        <begin position="43"/>
        <end position="62"/>
    </location>
</feature>
<feature type="compositionally biased region" description="Basic and acidic residues" evidence="1">
    <location>
        <begin position="91"/>
        <end position="101"/>
    </location>
</feature>
<evidence type="ECO:0000313" key="2">
    <source>
        <dbReference type="EMBL" id="KAK7476844.1"/>
    </source>
</evidence>
<dbReference type="EMBL" id="JACVVK020000364">
    <property type="protein sequence ID" value="KAK7476844.1"/>
    <property type="molecule type" value="Genomic_DNA"/>
</dbReference>
<accession>A0ABD0JQ47</accession>
<name>A0ABD0JQ47_9CAEN</name>
<keyword evidence="3" id="KW-1185">Reference proteome</keyword>
<dbReference type="Proteomes" id="UP001519460">
    <property type="component" value="Unassembled WGS sequence"/>
</dbReference>
<comment type="caution">
    <text evidence="2">The sequence shown here is derived from an EMBL/GenBank/DDBJ whole genome shotgun (WGS) entry which is preliminary data.</text>
</comment>
<feature type="compositionally biased region" description="Low complexity" evidence="1">
    <location>
        <begin position="69"/>
        <end position="90"/>
    </location>
</feature>
<sequence length="101" mass="10570">MNDTAVVVSDSDEGSDEEFVLAPEQLKGAENEMTVLLVPAETNAASPGSQQDTPFAQGNNRPPGQADETLTGTAESKTGTTTEGSEVTGTRSEHENSRTDE</sequence>
<reference evidence="2 3" key="1">
    <citation type="journal article" date="2023" name="Sci. Data">
        <title>Genome assembly of the Korean intertidal mud-creeper Batillaria attramentaria.</title>
        <authorList>
            <person name="Patra A.K."/>
            <person name="Ho P.T."/>
            <person name="Jun S."/>
            <person name="Lee S.J."/>
            <person name="Kim Y."/>
            <person name="Won Y.J."/>
        </authorList>
    </citation>
    <scope>NUCLEOTIDE SEQUENCE [LARGE SCALE GENOMIC DNA]</scope>
    <source>
        <strain evidence="2">Wonlab-2016</strain>
    </source>
</reference>
<protein>
    <submittedName>
        <fullName evidence="2">Uncharacterized protein</fullName>
    </submittedName>
</protein>